<proteinExistence type="predicted"/>
<organism evidence="3 4">
    <name type="scientific">Didymodactylos carnosus</name>
    <dbReference type="NCBI Taxonomy" id="1234261"/>
    <lineage>
        <taxon>Eukaryota</taxon>
        <taxon>Metazoa</taxon>
        <taxon>Spiralia</taxon>
        <taxon>Gnathifera</taxon>
        <taxon>Rotifera</taxon>
        <taxon>Eurotatoria</taxon>
        <taxon>Bdelloidea</taxon>
        <taxon>Philodinida</taxon>
        <taxon>Philodinidae</taxon>
        <taxon>Didymodactylos</taxon>
    </lineage>
</organism>
<sequence>MRNPNRIPKQLKFVQQPKANKTNILEGEQLVLECELDQKPNTVQLKKNGEIVDEQRVKDDSKDKKIRFTLDNVKVNESGDYTVVVNNDLESKPVSITVNVDIPKFVKNLK</sequence>
<dbReference type="Proteomes" id="UP000677228">
    <property type="component" value="Unassembled WGS sequence"/>
</dbReference>
<feature type="non-terminal residue" evidence="3">
    <location>
        <position position="1"/>
    </location>
</feature>
<dbReference type="SMART" id="SM00409">
    <property type="entry name" value="IG"/>
    <property type="match status" value="1"/>
</dbReference>
<feature type="domain" description="Ig-like" evidence="1">
    <location>
        <begin position="17"/>
        <end position="95"/>
    </location>
</feature>
<reference evidence="3" key="1">
    <citation type="submission" date="2021-02" db="EMBL/GenBank/DDBJ databases">
        <authorList>
            <person name="Nowell W R."/>
        </authorList>
    </citation>
    <scope>NUCLEOTIDE SEQUENCE</scope>
</reference>
<dbReference type="SUPFAM" id="SSF48726">
    <property type="entry name" value="Immunoglobulin"/>
    <property type="match status" value="1"/>
</dbReference>
<dbReference type="AlphaFoldDB" id="A0A8S2YJY5"/>
<dbReference type="InterPro" id="IPR013783">
    <property type="entry name" value="Ig-like_fold"/>
</dbReference>
<dbReference type="EMBL" id="CAJOBA010109992">
    <property type="protein sequence ID" value="CAF4550432.1"/>
    <property type="molecule type" value="Genomic_DNA"/>
</dbReference>
<evidence type="ECO:0000313" key="4">
    <source>
        <dbReference type="Proteomes" id="UP000682733"/>
    </source>
</evidence>
<dbReference type="InterPro" id="IPR003599">
    <property type="entry name" value="Ig_sub"/>
</dbReference>
<evidence type="ECO:0000259" key="1">
    <source>
        <dbReference type="PROSITE" id="PS50835"/>
    </source>
</evidence>
<accession>A0A8S2YJY5</accession>
<dbReference type="Proteomes" id="UP000682733">
    <property type="component" value="Unassembled WGS sequence"/>
</dbReference>
<dbReference type="Pfam" id="PF07679">
    <property type="entry name" value="I-set"/>
    <property type="match status" value="1"/>
</dbReference>
<gene>
    <name evidence="2" type="ORF">OVA965_LOCUS45798</name>
    <name evidence="3" type="ORF">TMI583_LOCUS49637</name>
</gene>
<dbReference type="InterPro" id="IPR007110">
    <property type="entry name" value="Ig-like_dom"/>
</dbReference>
<dbReference type="EMBL" id="CAJNOK010075534">
    <property type="protein sequence ID" value="CAF1673043.1"/>
    <property type="molecule type" value="Genomic_DNA"/>
</dbReference>
<comment type="caution">
    <text evidence="3">The sequence shown here is derived from an EMBL/GenBank/DDBJ whole genome shotgun (WGS) entry which is preliminary data.</text>
</comment>
<evidence type="ECO:0000313" key="2">
    <source>
        <dbReference type="EMBL" id="CAF1673043.1"/>
    </source>
</evidence>
<evidence type="ECO:0000313" key="3">
    <source>
        <dbReference type="EMBL" id="CAF4550432.1"/>
    </source>
</evidence>
<name>A0A8S2YJY5_9BILA</name>
<dbReference type="Gene3D" id="2.60.40.10">
    <property type="entry name" value="Immunoglobulins"/>
    <property type="match status" value="1"/>
</dbReference>
<dbReference type="PROSITE" id="PS50835">
    <property type="entry name" value="IG_LIKE"/>
    <property type="match status" value="1"/>
</dbReference>
<protein>
    <recommendedName>
        <fullName evidence="1">Ig-like domain-containing protein</fullName>
    </recommendedName>
</protein>
<dbReference type="InterPro" id="IPR036179">
    <property type="entry name" value="Ig-like_dom_sf"/>
</dbReference>
<dbReference type="InterPro" id="IPR013098">
    <property type="entry name" value="Ig_I-set"/>
</dbReference>